<feature type="non-terminal residue" evidence="4">
    <location>
        <position position="1"/>
    </location>
</feature>
<feature type="compositionally biased region" description="Pro residues" evidence="2">
    <location>
        <begin position="94"/>
        <end position="106"/>
    </location>
</feature>
<gene>
    <name evidence="4" type="ORF">MKW94_023504</name>
</gene>
<keyword evidence="1" id="KW-0507">mRNA processing</keyword>
<feature type="region of interest" description="Disordered" evidence="2">
    <location>
        <begin position="120"/>
        <end position="179"/>
    </location>
</feature>
<dbReference type="PANTHER" id="PTHR12323:SF0">
    <property type="entry name" value="CALCIUM HOMEOSTASIS ENDOPLASMIC RETICULUM PROTEIN"/>
    <property type="match status" value="1"/>
</dbReference>
<evidence type="ECO:0000259" key="3">
    <source>
        <dbReference type="PROSITE" id="PS50128"/>
    </source>
</evidence>
<dbReference type="Pfam" id="PF01805">
    <property type="entry name" value="Surp"/>
    <property type="match status" value="1"/>
</dbReference>
<feature type="region of interest" description="Disordered" evidence="2">
    <location>
        <begin position="247"/>
        <end position="348"/>
    </location>
</feature>
<dbReference type="Proteomes" id="UP001177140">
    <property type="component" value="Unassembled WGS sequence"/>
</dbReference>
<dbReference type="GO" id="GO:0006874">
    <property type="term" value="P:intracellular calcium ion homeostasis"/>
    <property type="evidence" value="ECO:0007669"/>
    <property type="project" value="TreeGrafter"/>
</dbReference>
<organism evidence="4 5">
    <name type="scientific">Papaver nudicaule</name>
    <name type="common">Iceland poppy</name>
    <dbReference type="NCBI Taxonomy" id="74823"/>
    <lineage>
        <taxon>Eukaryota</taxon>
        <taxon>Viridiplantae</taxon>
        <taxon>Streptophyta</taxon>
        <taxon>Embryophyta</taxon>
        <taxon>Tracheophyta</taxon>
        <taxon>Spermatophyta</taxon>
        <taxon>Magnoliopsida</taxon>
        <taxon>Ranunculales</taxon>
        <taxon>Papaveraceae</taxon>
        <taxon>Papaveroideae</taxon>
        <taxon>Papaver</taxon>
    </lineage>
</organism>
<dbReference type="PROSITE" id="PS50128">
    <property type="entry name" value="SURP"/>
    <property type="match status" value="1"/>
</dbReference>
<feature type="domain" description="SURP motif" evidence="3">
    <location>
        <begin position="186"/>
        <end position="234"/>
    </location>
</feature>
<dbReference type="GO" id="GO:0003723">
    <property type="term" value="F:RNA binding"/>
    <property type="evidence" value="ECO:0007669"/>
    <property type="project" value="InterPro"/>
</dbReference>
<feature type="compositionally biased region" description="Acidic residues" evidence="2">
    <location>
        <begin position="285"/>
        <end position="296"/>
    </location>
</feature>
<dbReference type="Gene3D" id="1.10.10.790">
    <property type="entry name" value="Surp module"/>
    <property type="match status" value="1"/>
</dbReference>
<evidence type="ECO:0000313" key="5">
    <source>
        <dbReference type="Proteomes" id="UP001177140"/>
    </source>
</evidence>
<comment type="caution">
    <text evidence="4">The sequence shown here is derived from an EMBL/GenBank/DDBJ whole genome shotgun (WGS) entry which is preliminary data.</text>
</comment>
<dbReference type="AlphaFoldDB" id="A0AA41RRJ0"/>
<dbReference type="GO" id="GO:0048471">
    <property type="term" value="C:perinuclear region of cytoplasm"/>
    <property type="evidence" value="ECO:0007669"/>
    <property type="project" value="TreeGrafter"/>
</dbReference>
<evidence type="ECO:0000313" key="4">
    <source>
        <dbReference type="EMBL" id="MCL7023232.1"/>
    </source>
</evidence>
<accession>A0AA41RRJ0</accession>
<feature type="compositionally biased region" description="Basic and acidic residues" evidence="2">
    <location>
        <begin position="154"/>
        <end position="165"/>
    </location>
</feature>
<reference evidence="4" key="1">
    <citation type="submission" date="2022-03" db="EMBL/GenBank/DDBJ databases">
        <title>A functionally conserved STORR gene fusion in Papaver species that diverged 16.8 million years ago.</title>
        <authorList>
            <person name="Catania T."/>
        </authorList>
    </citation>
    <scope>NUCLEOTIDE SEQUENCE</scope>
    <source>
        <strain evidence="4">S-191538</strain>
    </source>
</reference>
<evidence type="ECO:0000256" key="1">
    <source>
        <dbReference type="ARBA" id="ARBA00022664"/>
    </source>
</evidence>
<protein>
    <recommendedName>
        <fullName evidence="3">SURP motif domain-containing protein</fullName>
    </recommendedName>
</protein>
<evidence type="ECO:0000256" key="2">
    <source>
        <dbReference type="SAM" id="MobiDB-lite"/>
    </source>
</evidence>
<feature type="compositionally biased region" description="Pro residues" evidence="2">
    <location>
        <begin position="127"/>
        <end position="144"/>
    </location>
</feature>
<dbReference type="EMBL" id="JAJJMA010020090">
    <property type="protein sequence ID" value="MCL7023232.1"/>
    <property type="molecule type" value="Genomic_DNA"/>
</dbReference>
<dbReference type="InterPro" id="IPR000061">
    <property type="entry name" value="Surp"/>
</dbReference>
<dbReference type="InterPro" id="IPR035967">
    <property type="entry name" value="SWAP/Surp_sf"/>
</dbReference>
<proteinExistence type="predicted"/>
<dbReference type="GO" id="GO:0006397">
    <property type="term" value="P:mRNA processing"/>
    <property type="evidence" value="ECO:0007669"/>
    <property type="project" value="UniProtKB-KW"/>
</dbReference>
<feature type="compositionally biased region" description="Pro residues" evidence="2">
    <location>
        <begin position="60"/>
        <end position="74"/>
    </location>
</feature>
<keyword evidence="5" id="KW-1185">Reference proteome</keyword>
<sequence>MYSQGSQFRPNLHQGAASMHPPSQQGGGGGAPPPPPGPPPLQPPQFPSAPAPHLYHHGQPGPPRPLPGLAPPPWVTQSPSLHGQMSYGTTAARFPPPQHGQLLPPPLPGFVSSFVHSSYENPFETVPRPPSMLPPPPPPPPPPRDTTEDGNGYVKEDTGKDKGNLEVKGILPPPPRKPAEQEVVKKIEVLCHYIAKNGPAFEEVARAKQSGNPEFAFLIGGEPGSAAAIAHEYFQWMKSKCCMDLGRSDKTTSLPAPLEIEDASKSAQDPAPLEIEVASNSAQDSDMDMDMEDDMNESDRDQGVSDSVEGLKLPVSKSNEVSFVKEQSPEHPHLISGSEASGLAADGR</sequence>
<feature type="region of interest" description="Disordered" evidence="2">
    <location>
        <begin position="1"/>
        <end position="106"/>
    </location>
</feature>
<feature type="compositionally biased region" description="Pro residues" evidence="2">
    <location>
        <begin position="31"/>
        <end position="50"/>
    </location>
</feature>
<name>A0AA41RRJ0_PAPNU</name>
<dbReference type="PANTHER" id="PTHR12323">
    <property type="entry name" value="SR-RELATED CTD ASSOCIATED FACTOR 6"/>
    <property type="match status" value="1"/>
</dbReference>
<feature type="compositionally biased region" description="Polar residues" evidence="2">
    <location>
        <begin position="75"/>
        <end position="89"/>
    </location>
</feature>
<dbReference type="SUPFAM" id="SSF109905">
    <property type="entry name" value="Surp module (SWAP domain)"/>
    <property type="match status" value="1"/>
</dbReference>